<evidence type="ECO:0000313" key="3">
    <source>
        <dbReference type="Proteomes" id="UP000001544"/>
    </source>
</evidence>
<evidence type="ECO:0000256" key="1">
    <source>
        <dbReference type="SAM" id="Phobius"/>
    </source>
</evidence>
<keyword evidence="1" id="KW-0472">Membrane</keyword>
<feature type="transmembrane region" description="Helical" evidence="1">
    <location>
        <begin position="48"/>
        <end position="67"/>
    </location>
</feature>
<sequence length="92" mass="10211">MGGYYKVLPVPLRIVSAFNVLILLFMGYVFLVHGGVLTNAIFSLPTNVLVWVFTIFLGVNTFANLISKSKKERVIMTPLSGMAFLLCLLMII</sequence>
<accession>D3FQ71</accession>
<keyword evidence="1" id="KW-0812">Transmembrane</keyword>
<protein>
    <submittedName>
        <fullName evidence="2">Uncharacterized protein</fullName>
    </submittedName>
</protein>
<name>D3FQ71_ALKPO</name>
<feature type="transmembrane region" description="Helical" evidence="1">
    <location>
        <begin position="12"/>
        <end position="36"/>
    </location>
</feature>
<dbReference type="RefSeq" id="WP_012958726.1">
    <property type="nucleotide sequence ID" value="NC_013791.2"/>
</dbReference>
<dbReference type="HOGENOM" id="CLU_142194_2_0_9"/>
<organism evidence="2 3">
    <name type="scientific">Alkalihalophilus pseudofirmus (strain ATCC BAA-2126 / JCM 17055 / OF4)</name>
    <name type="common">Bacillus pseudofirmus</name>
    <dbReference type="NCBI Taxonomy" id="398511"/>
    <lineage>
        <taxon>Bacteria</taxon>
        <taxon>Bacillati</taxon>
        <taxon>Bacillota</taxon>
        <taxon>Bacilli</taxon>
        <taxon>Bacillales</taxon>
        <taxon>Bacillaceae</taxon>
        <taxon>Alkalihalophilus</taxon>
    </lineage>
</organism>
<dbReference type="Proteomes" id="UP000001544">
    <property type="component" value="Chromosome"/>
</dbReference>
<keyword evidence="1" id="KW-1133">Transmembrane helix</keyword>
<keyword evidence="3" id="KW-1185">Reference proteome</keyword>
<evidence type="ECO:0000313" key="2">
    <source>
        <dbReference type="EMBL" id="ADC51364.1"/>
    </source>
</evidence>
<dbReference type="EMBL" id="CP001878">
    <property type="protein sequence ID" value="ADC51364.1"/>
    <property type="molecule type" value="Genomic_DNA"/>
</dbReference>
<dbReference type="AlphaFoldDB" id="D3FQ71"/>
<feature type="transmembrane region" description="Helical" evidence="1">
    <location>
        <begin position="74"/>
        <end position="91"/>
    </location>
</feature>
<dbReference type="KEGG" id="bpf:BpOF4_16605"/>
<reference evidence="2 3" key="1">
    <citation type="journal article" date="2011" name="Environ. Microbiol.">
        <title>Genome of alkaliphilic Bacillus pseudofirmus OF4 reveals adaptations that support the ability to grow in an external pH range from 7.5 to 11.4.</title>
        <authorList>
            <person name="Janto B."/>
            <person name="Ahmed A."/>
            <person name="Ito M."/>
            <person name="Liu J."/>
            <person name="Hicks D.B."/>
            <person name="Pagni S."/>
            <person name="Fackelmayer O.J."/>
            <person name="Smith T.A."/>
            <person name="Earl J."/>
            <person name="Elbourne L.D."/>
            <person name="Hassan K."/>
            <person name="Paulsen I.T."/>
            <person name="Kolsto A.B."/>
            <person name="Tourasse N.J."/>
            <person name="Ehrlich G.D."/>
            <person name="Boissy R."/>
            <person name="Ivey D.M."/>
            <person name="Li G."/>
            <person name="Xue Y."/>
            <person name="Ma Y."/>
            <person name="Hu F.Z."/>
            <person name="Krulwich T.A."/>
        </authorList>
    </citation>
    <scope>NUCLEOTIDE SEQUENCE [LARGE SCALE GENOMIC DNA]</scope>
    <source>
        <strain evidence="3">ATCC BAA-2126 / JCM 17055 / OF4</strain>
    </source>
</reference>
<gene>
    <name evidence="2" type="ordered locus">BpOF4_16605</name>
</gene>
<proteinExistence type="predicted"/>